<name>A0AAV4E159_9GAST</name>
<evidence type="ECO:0000313" key="2">
    <source>
        <dbReference type="EMBL" id="GFO50353.1"/>
    </source>
</evidence>
<evidence type="ECO:0000256" key="1">
    <source>
        <dbReference type="SAM" id="MobiDB-lite"/>
    </source>
</evidence>
<comment type="caution">
    <text evidence="2">The sequence shown here is derived from an EMBL/GenBank/DDBJ whole genome shotgun (WGS) entry which is preliminary data.</text>
</comment>
<organism evidence="2 3">
    <name type="scientific">Plakobranchus ocellatus</name>
    <dbReference type="NCBI Taxonomy" id="259542"/>
    <lineage>
        <taxon>Eukaryota</taxon>
        <taxon>Metazoa</taxon>
        <taxon>Spiralia</taxon>
        <taxon>Lophotrochozoa</taxon>
        <taxon>Mollusca</taxon>
        <taxon>Gastropoda</taxon>
        <taxon>Heterobranchia</taxon>
        <taxon>Euthyneura</taxon>
        <taxon>Panpulmonata</taxon>
        <taxon>Sacoglossa</taxon>
        <taxon>Placobranchoidea</taxon>
        <taxon>Plakobranchidae</taxon>
        <taxon>Plakobranchus</taxon>
    </lineage>
</organism>
<accession>A0AAV4E159</accession>
<feature type="region of interest" description="Disordered" evidence="1">
    <location>
        <begin position="25"/>
        <end position="79"/>
    </location>
</feature>
<dbReference type="AlphaFoldDB" id="A0AAV4E159"/>
<keyword evidence="3" id="KW-1185">Reference proteome</keyword>
<dbReference type="Proteomes" id="UP000735302">
    <property type="component" value="Unassembled WGS sequence"/>
</dbReference>
<gene>
    <name evidence="2" type="ORF">PoB_007685800</name>
</gene>
<reference evidence="2 3" key="1">
    <citation type="journal article" date="2021" name="Elife">
        <title>Chloroplast acquisition without the gene transfer in kleptoplastic sea slugs, Plakobranchus ocellatus.</title>
        <authorList>
            <person name="Maeda T."/>
            <person name="Takahashi S."/>
            <person name="Yoshida T."/>
            <person name="Shimamura S."/>
            <person name="Takaki Y."/>
            <person name="Nagai Y."/>
            <person name="Toyoda A."/>
            <person name="Suzuki Y."/>
            <person name="Arimoto A."/>
            <person name="Ishii H."/>
            <person name="Satoh N."/>
            <person name="Nishiyama T."/>
            <person name="Hasebe M."/>
            <person name="Maruyama T."/>
            <person name="Minagawa J."/>
            <person name="Obokata J."/>
            <person name="Shigenobu S."/>
        </authorList>
    </citation>
    <scope>NUCLEOTIDE SEQUENCE [LARGE SCALE GENOMIC DNA]</scope>
</reference>
<evidence type="ECO:0000313" key="3">
    <source>
        <dbReference type="Proteomes" id="UP000735302"/>
    </source>
</evidence>
<protein>
    <submittedName>
        <fullName evidence="2">Uncharacterized protein</fullName>
    </submittedName>
</protein>
<sequence>MEMAGTYLQKTTRILHKAFFAPSFRDKGIEDGQRTPGGGRGNHLRERGLSPETASRTAVDRPKWSALASASSARQLKED</sequence>
<proteinExistence type="predicted"/>
<dbReference type="EMBL" id="BLXT01008609">
    <property type="protein sequence ID" value="GFO50353.1"/>
    <property type="molecule type" value="Genomic_DNA"/>
</dbReference>